<gene>
    <name evidence="1" type="ORF">ACFSUO_01400</name>
</gene>
<proteinExistence type="predicted"/>
<comment type="caution">
    <text evidence="1">The sequence shown here is derived from an EMBL/GenBank/DDBJ whole genome shotgun (WGS) entry which is preliminary data.</text>
</comment>
<evidence type="ECO:0000313" key="1">
    <source>
        <dbReference type="EMBL" id="MFD2759642.1"/>
    </source>
</evidence>
<dbReference type="Gene3D" id="1.20.1260.10">
    <property type="match status" value="1"/>
</dbReference>
<dbReference type="InterPro" id="IPR012347">
    <property type="entry name" value="Ferritin-like"/>
</dbReference>
<evidence type="ECO:0000313" key="2">
    <source>
        <dbReference type="Proteomes" id="UP001597502"/>
    </source>
</evidence>
<reference evidence="2" key="1">
    <citation type="journal article" date="2019" name="Int. J. Syst. Evol. Microbiol.">
        <title>The Global Catalogue of Microorganisms (GCM) 10K type strain sequencing project: providing services to taxonomists for standard genome sequencing and annotation.</title>
        <authorList>
            <consortium name="The Broad Institute Genomics Platform"/>
            <consortium name="The Broad Institute Genome Sequencing Center for Infectious Disease"/>
            <person name="Wu L."/>
            <person name="Ma J."/>
        </authorList>
    </citation>
    <scope>NUCLEOTIDE SEQUENCE [LARGE SCALE GENOMIC DNA]</scope>
    <source>
        <strain evidence="2">TISTR 1535</strain>
    </source>
</reference>
<dbReference type="RefSeq" id="WP_382390326.1">
    <property type="nucleotide sequence ID" value="NZ_JBHUNA010000003.1"/>
</dbReference>
<protein>
    <submittedName>
        <fullName evidence="1">DUF3231 family protein</fullName>
    </submittedName>
</protein>
<dbReference type="InterPro" id="IPR021617">
    <property type="entry name" value="DUF3231"/>
</dbReference>
<dbReference type="Proteomes" id="UP001597502">
    <property type="component" value="Unassembled WGS sequence"/>
</dbReference>
<keyword evidence="2" id="KW-1185">Reference proteome</keyword>
<sequence>MDSKDQGSKDKQLESQISEHQQHLKLNSSELSDLWANYLGDSMFSCIFEHFLEVVKDEEIKDVLLFNQKLSKRHLKTISELFVKEGIPVPAGFGSSDVFKGAPRLFDDTFMLFYVQQMAIGAFGQYTRALSSSIRQDIMDFYRQGVQELNEVYERSTHLLLEKGTIMKPPNIPIQSMWSSLIKSRLIIFLPVKIVR</sequence>
<name>A0ABW5V0X9_9BACI</name>
<dbReference type="EMBL" id="JBHUNA010000003">
    <property type="protein sequence ID" value="MFD2759642.1"/>
    <property type="molecule type" value="Genomic_DNA"/>
</dbReference>
<organism evidence="1 2">
    <name type="scientific">Lentibacillus juripiscarius</name>
    <dbReference type="NCBI Taxonomy" id="257446"/>
    <lineage>
        <taxon>Bacteria</taxon>
        <taxon>Bacillati</taxon>
        <taxon>Bacillota</taxon>
        <taxon>Bacilli</taxon>
        <taxon>Bacillales</taxon>
        <taxon>Bacillaceae</taxon>
        <taxon>Lentibacillus</taxon>
    </lineage>
</organism>
<accession>A0ABW5V0X9</accession>
<dbReference type="Pfam" id="PF11553">
    <property type="entry name" value="DUF3231"/>
    <property type="match status" value="1"/>
</dbReference>